<dbReference type="Gene3D" id="1.25.40.10">
    <property type="entry name" value="Tetratricopeptide repeat domain"/>
    <property type="match status" value="2"/>
</dbReference>
<evidence type="ECO:0000313" key="6">
    <source>
        <dbReference type="Proteomes" id="UP000640052"/>
    </source>
</evidence>
<feature type="repeat" description="TPR" evidence="1">
    <location>
        <begin position="1096"/>
        <end position="1129"/>
    </location>
</feature>
<keyword evidence="1" id="KW-0802">TPR repeat</keyword>
<evidence type="ECO:0000313" key="5">
    <source>
        <dbReference type="EMBL" id="GIH27589.1"/>
    </source>
</evidence>
<sequence>MSGVAGERYDVFIVHAQADLEWARRLQASLSRDGFRAALEHYLPGDVVIRRIEELMRASAVCVFVYSRAIETDPMMAGKYEALITEAVWGRRRFIPALLEDVPLDPFAAARVRVDFRGPDQEKPYRELVTALGRYRDDAGTPLPRYRDHRLEQPRQAILQVAREKVTLGRAYHAPRMPGQALNDALWKLGRARSGRYSTKSAEAATGSTVDSQLREVGRILGDGFLTGPAGDALAAELRQAERENSTLRLGLQIGDELAALPWETLVPPGETRPLALHPNVELYRHLPATAPTAAMDIRAPLRILAVVASPEGPGGGPLLDLEAELSRILNAVEDARRHAAAHVRILNEGTLDAIETALKQERFHVLHISCHARPGVLLLEDEKGAPVDVSAERLAGVIPRDRGVPLVVLSGCSTALSARVSARASGNRRGDDSVAEGEAVLGGLAQGLSESGVPAVLAMTGAVTDVYATMLTEAVYRELAVRPAPDVLTALSEARRDLEQARRSAPASSLGADLAEWATPALFLRGPVLPLYDTDDGVDTTVTAPPAIRLDPGVVVRAVGDFVGRRAELRVLRAALSKAHRSVVVHGIGGVGKSSLAAELIGRLGSDAGLVVSAFGRTSPDQVLSAIADKLLAATMRAGAIAEPLRHLAQALRRQDYPWALRLDALHQELTQVPSALQRDIGLPPITLLLDNFEENLDPADRSSLVDRELAAFLAAWARLAPRVRSLITSRHPFQLPGQAHDAVYFHHLGPLSLAEARKLMWRLEGLAALGPPDQERAWLDVGGHPRTLEYLDALLRGGRARFPDVRQRMEVLLERRGITDPGAWWSPAGAGLDVALAEAVTLAVDDTLLRDLLALVDEFARALLVGVSVFRRPVDWIGMAWPVSTPAPLDPERLERLERLGELLDQVRASDPGAGLEDLGLPAEELARAHEDVAAYYAPPIQVPEGVAEAVAVLSRLGLLVPMENGDIEWGGGRTYGGEWGGDGPAGLFLVHRWTAAGLTSVHVSAPEQVRAAHRAAAAYWMWRVATDAEAAGQDLIAMIEARFHFHAAGQREEAAGATDWICERLHQAGAWGWEQQLYAEAMSWFPPGSQQHAASLHQLGIIARERGDYEQALDWYRQSLSIDEELGNRAGVATSYHELGAVAQLRGDYEQALDWYRQSLSIKEEVGNRAGMATTYHALGIIARLRGDYEQALDWHRQGLHIDEELGDRTGVAATYHSLGIIAQEQEDHEQALDWHRQGLHIYEELGNRVGMAASYHSLGVIAQEQGDYERALKWYRQSLAIKEELGNRAGIAASYHQFGIIAQLGQDYERAREWYRQSLTIHEELGDRDGMAAGYGQLGAFHTQAGDPAEGLAYSVRSLLIYAELESPHTAFALGWLARQREVLGETDFQRLLAHHTPADLIEEINQALDDQQE</sequence>
<dbReference type="InterPro" id="IPR000157">
    <property type="entry name" value="TIR_dom"/>
</dbReference>
<evidence type="ECO:0000259" key="4">
    <source>
        <dbReference type="Pfam" id="PF13676"/>
    </source>
</evidence>
<name>A0A919UN57_9ACTN</name>
<dbReference type="InterPro" id="IPR019734">
    <property type="entry name" value="TPR_rpt"/>
</dbReference>
<dbReference type="EMBL" id="BOOA01000058">
    <property type="protein sequence ID" value="GIH27589.1"/>
    <property type="molecule type" value="Genomic_DNA"/>
</dbReference>
<organism evidence="5 6">
    <name type="scientific">Acrocarpospora phusangensis</name>
    <dbReference type="NCBI Taxonomy" id="1070424"/>
    <lineage>
        <taxon>Bacteria</taxon>
        <taxon>Bacillati</taxon>
        <taxon>Actinomycetota</taxon>
        <taxon>Actinomycetes</taxon>
        <taxon>Streptosporangiales</taxon>
        <taxon>Streptosporangiaceae</taxon>
        <taxon>Acrocarpospora</taxon>
    </lineage>
</organism>
<reference evidence="5" key="1">
    <citation type="submission" date="2021-01" db="EMBL/GenBank/DDBJ databases">
        <title>Whole genome shotgun sequence of Acrocarpospora phusangensis NBRC 108782.</title>
        <authorList>
            <person name="Komaki H."/>
            <person name="Tamura T."/>
        </authorList>
    </citation>
    <scope>NUCLEOTIDE SEQUENCE</scope>
    <source>
        <strain evidence="5">NBRC 108782</strain>
    </source>
</reference>
<dbReference type="InterPro" id="IPR027417">
    <property type="entry name" value="P-loop_NTPase"/>
</dbReference>
<feature type="repeat" description="TPR" evidence="1">
    <location>
        <begin position="1256"/>
        <end position="1289"/>
    </location>
</feature>
<dbReference type="SMART" id="SM00028">
    <property type="entry name" value="TPR"/>
    <property type="match status" value="7"/>
</dbReference>
<dbReference type="PROSITE" id="PS50005">
    <property type="entry name" value="TPR"/>
    <property type="match status" value="4"/>
</dbReference>
<protein>
    <recommendedName>
        <fullName evidence="7">CHAT domain-containing protein</fullName>
    </recommendedName>
</protein>
<evidence type="ECO:0000259" key="2">
    <source>
        <dbReference type="Pfam" id="PF12770"/>
    </source>
</evidence>
<dbReference type="SMART" id="SM00671">
    <property type="entry name" value="SEL1"/>
    <property type="match status" value="4"/>
</dbReference>
<dbReference type="Proteomes" id="UP000640052">
    <property type="component" value="Unassembled WGS sequence"/>
</dbReference>
<dbReference type="InterPro" id="IPR041664">
    <property type="entry name" value="AAA_16"/>
</dbReference>
<accession>A0A919UN57</accession>
<dbReference type="Gene3D" id="3.40.50.300">
    <property type="entry name" value="P-loop containing nucleotide triphosphate hydrolases"/>
    <property type="match status" value="1"/>
</dbReference>
<dbReference type="SUPFAM" id="SSF52200">
    <property type="entry name" value="Toll/Interleukin receptor TIR domain"/>
    <property type="match status" value="1"/>
</dbReference>
<feature type="repeat" description="TPR" evidence="1">
    <location>
        <begin position="1136"/>
        <end position="1169"/>
    </location>
</feature>
<dbReference type="PANTHER" id="PTHR10098:SF108">
    <property type="entry name" value="TETRATRICOPEPTIDE REPEAT PROTEIN 28"/>
    <property type="match status" value="1"/>
</dbReference>
<evidence type="ECO:0000256" key="1">
    <source>
        <dbReference type="PROSITE-ProRule" id="PRU00339"/>
    </source>
</evidence>
<dbReference type="GO" id="GO:0007165">
    <property type="term" value="P:signal transduction"/>
    <property type="evidence" value="ECO:0007669"/>
    <property type="project" value="InterPro"/>
</dbReference>
<feature type="repeat" description="TPR" evidence="1">
    <location>
        <begin position="1176"/>
        <end position="1209"/>
    </location>
</feature>
<dbReference type="Pfam" id="PF13191">
    <property type="entry name" value="AAA_16"/>
    <property type="match status" value="1"/>
</dbReference>
<comment type="caution">
    <text evidence="5">The sequence shown here is derived from an EMBL/GenBank/DDBJ whole genome shotgun (WGS) entry which is preliminary data.</text>
</comment>
<dbReference type="SUPFAM" id="SSF52540">
    <property type="entry name" value="P-loop containing nucleoside triphosphate hydrolases"/>
    <property type="match status" value="1"/>
</dbReference>
<dbReference type="Pfam" id="PF12770">
    <property type="entry name" value="CHAT"/>
    <property type="match status" value="1"/>
</dbReference>
<dbReference type="Pfam" id="PF13676">
    <property type="entry name" value="TIR_2"/>
    <property type="match status" value="1"/>
</dbReference>
<evidence type="ECO:0008006" key="7">
    <source>
        <dbReference type="Google" id="ProtNLM"/>
    </source>
</evidence>
<gene>
    <name evidence="5" type="ORF">Aph01nite_58990</name>
</gene>
<dbReference type="RefSeq" id="WP_204044237.1">
    <property type="nucleotide sequence ID" value="NZ_BOOA01000058.1"/>
</dbReference>
<proteinExistence type="predicted"/>
<dbReference type="InterPro" id="IPR006597">
    <property type="entry name" value="Sel1-like"/>
</dbReference>
<dbReference type="InterPro" id="IPR011990">
    <property type="entry name" value="TPR-like_helical_dom_sf"/>
</dbReference>
<evidence type="ECO:0000259" key="3">
    <source>
        <dbReference type="Pfam" id="PF13191"/>
    </source>
</evidence>
<feature type="domain" description="CHAT" evidence="2">
    <location>
        <begin position="233"/>
        <end position="505"/>
    </location>
</feature>
<feature type="domain" description="Orc1-like AAA ATPase" evidence="3">
    <location>
        <begin position="563"/>
        <end position="704"/>
    </location>
</feature>
<dbReference type="InterPro" id="IPR035897">
    <property type="entry name" value="Toll_tir_struct_dom_sf"/>
</dbReference>
<dbReference type="InterPro" id="IPR024983">
    <property type="entry name" value="CHAT_dom"/>
</dbReference>
<feature type="domain" description="TIR" evidence="4">
    <location>
        <begin position="11"/>
        <end position="129"/>
    </location>
</feature>
<keyword evidence="6" id="KW-1185">Reference proteome</keyword>
<dbReference type="SUPFAM" id="SSF48452">
    <property type="entry name" value="TPR-like"/>
    <property type="match status" value="2"/>
</dbReference>
<dbReference type="Gene3D" id="3.40.50.10140">
    <property type="entry name" value="Toll/interleukin-1 receptor homology (TIR) domain"/>
    <property type="match status" value="1"/>
</dbReference>
<dbReference type="Pfam" id="PF13424">
    <property type="entry name" value="TPR_12"/>
    <property type="match status" value="3"/>
</dbReference>
<dbReference type="PANTHER" id="PTHR10098">
    <property type="entry name" value="RAPSYN-RELATED"/>
    <property type="match status" value="1"/>
</dbReference>